<dbReference type="EMBL" id="LR797024">
    <property type="protein sequence ID" value="CAB4181207.1"/>
    <property type="molecule type" value="Genomic_DNA"/>
</dbReference>
<evidence type="ECO:0000313" key="4">
    <source>
        <dbReference type="EMBL" id="CAB4168448.1"/>
    </source>
</evidence>
<evidence type="ECO:0000313" key="3">
    <source>
        <dbReference type="EMBL" id="CAB4167331.1"/>
    </source>
</evidence>
<evidence type="ECO:0000313" key="6">
    <source>
        <dbReference type="EMBL" id="CAB4195792.1"/>
    </source>
</evidence>
<reference evidence="7" key="1">
    <citation type="submission" date="2020-05" db="EMBL/GenBank/DDBJ databases">
        <authorList>
            <person name="Chiriac C."/>
            <person name="Salcher M."/>
            <person name="Ghai R."/>
            <person name="Kavagutti S V."/>
        </authorList>
    </citation>
    <scope>NUCLEOTIDE SEQUENCE</scope>
</reference>
<evidence type="ECO:0000256" key="1">
    <source>
        <dbReference type="SAM" id="MobiDB-lite"/>
    </source>
</evidence>
<organism evidence="7">
    <name type="scientific">uncultured Caudovirales phage</name>
    <dbReference type="NCBI Taxonomy" id="2100421"/>
    <lineage>
        <taxon>Viruses</taxon>
        <taxon>Duplodnaviria</taxon>
        <taxon>Heunggongvirae</taxon>
        <taxon>Uroviricota</taxon>
        <taxon>Caudoviricetes</taxon>
        <taxon>Peduoviridae</taxon>
        <taxon>Maltschvirus</taxon>
        <taxon>Maltschvirus maltsch</taxon>
    </lineage>
</organism>
<dbReference type="EMBL" id="LR798362">
    <property type="protein sequence ID" value="CAB5226876.1"/>
    <property type="molecule type" value="Genomic_DNA"/>
</dbReference>
<evidence type="ECO:0000313" key="8">
    <source>
        <dbReference type="EMBL" id="CAB4221695.1"/>
    </source>
</evidence>
<gene>
    <name evidence="5" type="ORF">UFOVP1058_20</name>
    <name evidence="6" type="ORF">UFOVP1289_44</name>
    <name evidence="7" type="ORF">UFOVP1410_42</name>
    <name evidence="9" type="ORF">UFOVP1514_59</name>
    <name evidence="8" type="ORF">UFOVP1642_2</name>
    <name evidence="2" type="ORF">UFOVP656_60</name>
    <name evidence="3" type="ORF">UFOVP857_13</name>
    <name evidence="4" type="ORF">UFOVP879_33</name>
</gene>
<proteinExistence type="predicted"/>
<dbReference type="EMBL" id="LR797506">
    <property type="protein sequence ID" value="CAB4221695.1"/>
    <property type="molecule type" value="Genomic_DNA"/>
</dbReference>
<evidence type="ECO:0000313" key="5">
    <source>
        <dbReference type="EMBL" id="CAB4181207.1"/>
    </source>
</evidence>
<dbReference type="EMBL" id="LR796827">
    <property type="protein sequence ID" value="CAB4168448.1"/>
    <property type="molecule type" value="Genomic_DNA"/>
</dbReference>
<protein>
    <submittedName>
        <fullName evidence="7">Uncharacterized protein</fullName>
    </submittedName>
</protein>
<dbReference type="EMBL" id="LR797356">
    <property type="protein sequence ID" value="CAB4205249.1"/>
    <property type="molecule type" value="Genomic_DNA"/>
</dbReference>
<sequence>MTNDVSIFKQGGAVGTANRREPSELSKSLSRSGGGSRRIQTNTNGTFRRIVNGEQVGDALRGSINAIIVYALPKVSRIFYAQDYDPDAKASLPDCWSNLGDTPEAGAANPQGTSCNSCPKNVDGSGSKGKGRACRFQRRVALLLEGDTSGAVYQFNIPAKSLFGKGIGNVHPFESYHRFLAANNESLDNLVTQISYNLNADSMELQFTPVRTLDDAEYALVVEAQARPDTKQAAVLTVAARDGAAPVRAEEMDAPTVRPAKTMRAEQSAPPAARSASLASAVELFGKD</sequence>
<feature type="region of interest" description="Disordered" evidence="1">
    <location>
        <begin position="251"/>
        <end position="275"/>
    </location>
</feature>
<evidence type="ECO:0000313" key="7">
    <source>
        <dbReference type="EMBL" id="CAB4205249.1"/>
    </source>
</evidence>
<feature type="region of interest" description="Disordered" evidence="1">
    <location>
        <begin position="10"/>
        <end position="45"/>
    </location>
</feature>
<feature type="region of interest" description="Disordered" evidence="1">
    <location>
        <begin position="107"/>
        <end position="131"/>
    </location>
</feature>
<evidence type="ECO:0000313" key="9">
    <source>
        <dbReference type="EMBL" id="CAB5226876.1"/>
    </source>
</evidence>
<feature type="compositionally biased region" description="Polar residues" evidence="1">
    <location>
        <begin position="110"/>
        <end position="119"/>
    </location>
</feature>
<feature type="compositionally biased region" description="Low complexity" evidence="1">
    <location>
        <begin position="265"/>
        <end position="275"/>
    </location>
</feature>
<dbReference type="EMBL" id="LR796643">
    <property type="protein sequence ID" value="CAB4156468.1"/>
    <property type="molecule type" value="Genomic_DNA"/>
</dbReference>
<evidence type="ECO:0000313" key="2">
    <source>
        <dbReference type="EMBL" id="CAB4156468.1"/>
    </source>
</evidence>
<dbReference type="EMBL" id="LR796804">
    <property type="protein sequence ID" value="CAB4167331.1"/>
    <property type="molecule type" value="Genomic_DNA"/>
</dbReference>
<dbReference type="EMBL" id="LR797234">
    <property type="protein sequence ID" value="CAB4195792.1"/>
    <property type="molecule type" value="Genomic_DNA"/>
</dbReference>
<accession>A0A6J5S8J0</accession>
<name>A0A6J5S8J0_9CAUD</name>